<dbReference type="InterPro" id="IPR036291">
    <property type="entry name" value="NAD(P)-bd_dom_sf"/>
</dbReference>
<dbReference type="GO" id="GO:0016618">
    <property type="term" value="F:hydroxypyruvate reductase [NAD(P)H] activity"/>
    <property type="evidence" value="ECO:0007669"/>
    <property type="project" value="TreeGrafter"/>
</dbReference>
<dbReference type="EMBL" id="QURN01000003">
    <property type="protein sequence ID" value="RFC68940.1"/>
    <property type="molecule type" value="Genomic_DNA"/>
</dbReference>
<sequence length="343" mass="37994">MTRKDFRIFMMAHPRKIEDIFEDADLARLHALGEVTINRGSSISDEEFNAQARDCHVIMGQFDMPAERLDQCPNLRTIINLEGNFLPNIDYKHCFRKGVRVLSVSHVFAEPVAEIAVGIAIDLGRGISRSDRLMRRREERWGLEANQNALSLYDAKVGFLGFGDLGRALLPLLKPFRTSFKIYDPWIPEMVIEQAGGAAAGMDEVLATSDFVFVLAGATQDNQGFLGAREFGLMRDGAAILLLSRASVVNFPEMLEVARSGRIKIATDVYPDEPLPKDDPTRDVENLLHSPHQAGALTSVLKHIGRGVASDVELVARGLPPMVCKQAQPETAARFRSKPVEQS</sequence>
<dbReference type="Pfam" id="PF02826">
    <property type="entry name" value="2-Hacid_dh_C"/>
    <property type="match status" value="1"/>
</dbReference>
<keyword evidence="2" id="KW-0520">NAD</keyword>
<dbReference type="SUPFAM" id="SSF51735">
    <property type="entry name" value="NAD(P)-binding Rossmann-fold domains"/>
    <property type="match status" value="1"/>
</dbReference>
<dbReference type="InterPro" id="IPR006140">
    <property type="entry name" value="D-isomer_DH_NAD-bd"/>
</dbReference>
<comment type="caution">
    <text evidence="4">The sequence shown here is derived from an EMBL/GenBank/DDBJ whole genome shotgun (WGS) entry which is preliminary data.</text>
</comment>
<name>A0A371XI83_9HYPH</name>
<dbReference type="GO" id="GO:0051287">
    <property type="term" value="F:NAD binding"/>
    <property type="evidence" value="ECO:0007669"/>
    <property type="project" value="InterPro"/>
</dbReference>
<evidence type="ECO:0000256" key="1">
    <source>
        <dbReference type="ARBA" id="ARBA00023002"/>
    </source>
</evidence>
<dbReference type="PANTHER" id="PTHR10996:SF178">
    <property type="entry name" value="2-HYDROXYACID DEHYDROGENASE YGL185C-RELATED"/>
    <property type="match status" value="1"/>
</dbReference>
<dbReference type="RefSeq" id="WP_116622708.1">
    <property type="nucleotide sequence ID" value="NZ_QURN01000003.1"/>
</dbReference>
<dbReference type="GO" id="GO:0005829">
    <property type="term" value="C:cytosol"/>
    <property type="evidence" value="ECO:0007669"/>
    <property type="project" value="TreeGrafter"/>
</dbReference>
<dbReference type="InterPro" id="IPR050223">
    <property type="entry name" value="D-isomer_2-hydroxyacid_DH"/>
</dbReference>
<reference evidence="5" key="1">
    <citation type="submission" date="2018-08" db="EMBL/GenBank/DDBJ databases">
        <authorList>
            <person name="Im W.T."/>
        </authorList>
    </citation>
    <scope>NUCLEOTIDE SEQUENCE [LARGE SCALE GENOMIC DNA]</scope>
    <source>
        <strain evidence="5">LA-28</strain>
    </source>
</reference>
<dbReference type="SUPFAM" id="SSF52283">
    <property type="entry name" value="Formate/glycerate dehydrogenase catalytic domain-like"/>
    <property type="match status" value="1"/>
</dbReference>
<evidence type="ECO:0000259" key="3">
    <source>
        <dbReference type="Pfam" id="PF02826"/>
    </source>
</evidence>
<proteinExistence type="predicted"/>
<accession>A0A371XI83</accession>
<dbReference type="PANTHER" id="PTHR10996">
    <property type="entry name" value="2-HYDROXYACID DEHYDROGENASE-RELATED"/>
    <property type="match status" value="1"/>
</dbReference>
<dbReference type="Gene3D" id="3.40.50.720">
    <property type="entry name" value="NAD(P)-binding Rossmann-like Domain"/>
    <property type="match status" value="2"/>
</dbReference>
<evidence type="ECO:0000256" key="2">
    <source>
        <dbReference type="ARBA" id="ARBA00023027"/>
    </source>
</evidence>
<gene>
    <name evidence="4" type="ORF">DY251_04800</name>
</gene>
<evidence type="ECO:0000313" key="5">
    <source>
        <dbReference type="Proteomes" id="UP000262379"/>
    </source>
</evidence>
<dbReference type="GO" id="GO:0030267">
    <property type="term" value="F:glyoxylate reductase (NADPH) activity"/>
    <property type="evidence" value="ECO:0007669"/>
    <property type="project" value="TreeGrafter"/>
</dbReference>
<organism evidence="4 5">
    <name type="scientific">Mesorhizobium denitrificans</name>
    <dbReference type="NCBI Taxonomy" id="2294114"/>
    <lineage>
        <taxon>Bacteria</taxon>
        <taxon>Pseudomonadati</taxon>
        <taxon>Pseudomonadota</taxon>
        <taxon>Alphaproteobacteria</taxon>
        <taxon>Hyphomicrobiales</taxon>
        <taxon>Phyllobacteriaceae</taxon>
        <taxon>Mesorhizobium</taxon>
    </lineage>
</organism>
<dbReference type="Proteomes" id="UP000262379">
    <property type="component" value="Unassembled WGS sequence"/>
</dbReference>
<evidence type="ECO:0000313" key="4">
    <source>
        <dbReference type="EMBL" id="RFC68940.1"/>
    </source>
</evidence>
<keyword evidence="5" id="KW-1185">Reference proteome</keyword>
<keyword evidence="1" id="KW-0560">Oxidoreductase</keyword>
<dbReference type="CDD" id="cd12167">
    <property type="entry name" value="2-Hacid_dh_8"/>
    <property type="match status" value="1"/>
</dbReference>
<protein>
    <submittedName>
        <fullName evidence="4">Hydroxyacid dehydrogenase</fullName>
    </submittedName>
</protein>
<feature type="domain" description="D-isomer specific 2-hydroxyacid dehydrogenase NAD-binding" evidence="3">
    <location>
        <begin position="118"/>
        <end position="294"/>
    </location>
</feature>
<dbReference type="AlphaFoldDB" id="A0A371XI83"/>